<dbReference type="STRING" id="49390.A0A068UYJ5"/>
<dbReference type="SUPFAM" id="SSF54695">
    <property type="entry name" value="POZ domain"/>
    <property type="match status" value="1"/>
</dbReference>
<dbReference type="EMBL" id="HG739160">
    <property type="protein sequence ID" value="CDP13610.1"/>
    <property type="molecule type" value="Genomic_DNA"/>
</dbReference>
<dbReference type="PhylomeDB" id="A0A068UYJ5"/>
<dbReference type="InterPro" id="IPR059007">
    <property type="entry name" value="ARM_At1g04390"/>
</dbReference>
<comment type="pathway">
    <text evidence="1">Protein modification; protein ubiquitination.</text>
</comment>
<evidence type="ECO:0000259" key="2">
    <source>
        <dbReference type="PROSITE" id="PS50097"/>
    </source>
</evidence>
<reference evidence="4" key="1">
    <citation type="journal article" date="2014" name="Science">
        <title>The coffee genome provides insight into the convergent evolution of caffeine biosynthesis.</title>
        <authorList>
            <person name="Denoeud F."/>
            <person name="Carretero-Paulet L."/>
            <person name="Dereeper A."/>
            <person name="Droc G."/>
            <person name="Guyot R."/>
            <person name="Pietrella M."/>
            <person name="Zheng C."/>
            <person name="Alberti A."/>
            <person name="Anthony F."/>
            <person name="Aprea G."/>
            <person name="Aury J.M."/>
            <person name="Bento P."/>
            <person name="Bernard M."/>
            <person name="Bocs S."/>
            <person name="Campa C."/>
            <person name="Cenci A."/>
            <person name="Combes M.C."/>
            <person name="Crouzillat D."/>
            <person name="Da Silva C."/>
            <person name="Daddiego L."/>
            <person name="De Bellis F."/>
            <person name="Dussert S."/>
            <person name="Garsmeur O."/>
            <person name="Gayraud T."/>
            <person name="Guignon V."/>
            <person name="Jahn K."/>
            <person name="Jamilloux V."/>
            <person name="Joet T."/>
            <person name="Labadie K."/>
            <person name="Lan T."/>
            <person name="Leclercq J."/>
            <person name="Lepelley M."/>
            <person name="Leroy T."/>
            <person name="Li L.T."/>
            <person name="Librado P."/>
            <person name="Lopez L."/>
            <person name="Munoz A."/>
            <person name="Noel B."/>
            <person name="Pallavicini A."/>
            <person name="Perrotta G."/>
            <person name="Poncet V."/>
            <person name="Pot D."/>
            <person name="Priyono X."/>
            <person name="Rigoreau M."/>
            <person name="Rouard M."/>
            <person name="Rozas J."/>
            <person name="Tranchant-Dubreuil C."/>
            <person name="VanBuren R."/>
            <person name="Zhang Q."/>
            <person name="Andrade A.C."/>
            <person name="Argout X."/>
            <person name="Bertrand B."/>
            <person name="de Kochko A."/>
            <person name="Graziosi G."/>
            <person name="Henry R.J."/>
            <person name="Jayarama X."/>
            <person name="Ming R."/>
            <person name="Nagai C."/>
            <person name="Rounsley S."/>
            <person name="Sankoff D."/>
            <person name="Giuliano G."/>
            <person name="Albert V.A."/>
            <person name="Wincker P."/>
            <person name="Lashermes P."/>
        </authorList>
    </citation>
    <scope>NUCLEOTIDE SEQUENCE [LARGE SCALE GENOMIC DNA]</scope>
    <source>
        <strain evidence="4">cv. DH200-94</strain>
    </source>
</reference>
<dbReference type="InterPro" id="IPR000210">
    <property type="entry name" value="BTB/POZ_dom"/>
</dbReference>
<dbReference type="SUPFAM" id="SSF48371">
    <property type="entry name" value="ARM repeat"/>
    <property type="match status" value="1"/>
</dbReference>
<dbReference type="FunCoup" id="A0A068UYJ5">
    <property type="interactions" value="1519"/>
</dbReference>
<dbReference type="InterPro" id="IPR011333">
    <property type="entry name" value="SKP1/BTB/POZ_sf"/>
</dbReference>
<name>A0A068UYJ5_COFCA</name>
<organism evidence="3 4">
    <name type="scientific">Coffea canephora</name>
    <name type="common">Robusta coffee</name>
    <dbReference type="NCBI Taxonomy" id="49390"/>
    <lineage>
        <taxon>Eukaryota</taxon>
        <taxon>Viridiplantae</taxon>
        <taxon>Streptophyta</taxon>
        <taxon>Embryophyta</taxon>
        <taxon>Tracheophyta</taxon>
        <taxon>Spermatophyta</taxon>
        <taxon>Magnoliopsida</taxon>
        <taxon>eudicotyledons</taxon>
        <taxon>Gunneridae</taxon>
        <taxon>Pentapetalae</taxon>
        <taxon>asterids</taxon>
        <taxon>lamiids</taxon>
        <taxon>Gentianales</taxon>
        <taxon>Rubiaceae</taxon>
        <taxon>Ixoroideae</taxon>
        <taxon>Gardenieae complex</taxon>
        <taxon>Bertiereae - Coffeeae clade</taxon>
        <taxon>Coffeeae</taxon>
        <taxon>Coffea</taxon>
    </lineage>
</organism>
<dbReference type="Gene3D" id="3.30.710.10">
    <property type="entry name" value="Potassium Channel Kv1.1, Chain A"/>
    <property type="match status" value="2"/>
</dbReference>
<proteinExistence type="predicted"/>
<dbReference type="CDD" id="cd18186">
    <property type="entry name" value="BTB_POZ_ZBTB_KLHL-like"/>
    <property type="match status" value="1"/>
</dbReference>
<dbReference type="AlphaFoldDB" id="A0A068UYJ5"/>
<keyword evidence="4" id="KW-1185">Reference proteome</keyword>
<gene>
    <name evidence="3" type="ORF">GSCOC_T00038615001</name>
</gene>
<dbReference type="PROSITE" id="PS50097">
    <property type="entry name" value="BTB"/>
    <property type="match status" value="1"/>
</dbReference>
<dbReference type="PANTHER" id="PTHR35918:SF1">
    <property type="entry name" value="BTB DOMAIN-CONTAINING PROTEIN"/>
    <property type="match status" value="1"/>
</dbReference>
<dbReference type="Gramene" id="CDP13610">
    <property type="protein sequence ID" value="CDP13610"/>
    <property type="gene ID" value="GSCOC_T00038615001"/>
</dbReference>
<dbReference type="Proteomes" id="UP000295252">
    <property type="component" value="Chromosome VII"/>
</dbReference>
<evidence type="ECO:0000313" key="3">
    <source>
        <dbReference type="EMBL" id="CDP13610.1"/>
    </source>
</evidence>
<sequence length="1014" mass="114109">MRRSKQAVVGVSSRVSTLHQRLYDALNLGHFVRWGDDKRQKWHCTDIETQKLVLRAIDAFLDCVSSESLSQQPLVKESVDDIVGALGSILELKSESLLKMASDVAAKMVKLLPSSVLQAHVPHLVHHLLSLLSNRQLHVSISCATALNCILSNLSTKREQEVGEILKEGNTVFVLVMNVKDFSVGDKPTEYFQEMALLLSRILWRWPPSRFCVWSDSKFLDVLEIHKLNPESSLKAALLQLYSSLALCGNGAKKLLENRKSLLNLMVESMSSPDTHSVQMDGFRLAQCLMINEGPCQEVVKMCGEHVVKAIVTGMNSSCLSSGKLPKDQMSLAVEACRLALITRWVGNHHSYFWKAGVGRALLGLLLTDFWRIHQSLHGVPLQEQLLILQEALNESSLPSLRPYIWDILGGLVANSAEDFAPVVHEDILELKALIACACLAFTESINMARQISQSKITNTIGSESASRAVLMMVYSPCKYIASQARSILSEVLNLDGKNYIEYLVNSLNATSCRNKVLRPGNFQVVISLISLACYASLPRYGKMVIDHQGMQSLLIFVKCWLSNPVYIKRSNLAPHLHNSYSERVCCHPCVEDWEGKDMQLLFSLWALAGLVHKFASHAGFLKVKLEFDESQIVRDLEEICINHSTPGPRWYAAYILSHFGIYGFPNKCGKRIWKAFLDNELADLELILSDQSSLCVNEVILSVRCPNLLPVQGPKLKEKSSTGPFLEQQMETHRGSKVEVRLSAHVDHQALVKLLQYVYMGYLQAGEDVLKNLKILAKHCDLQPLLHMLHRRNPRYGAPIPTFDLTSALGPVGHCSSDVLLEPNTIQLPNWRCSFCSAPNPHFHVHKVILFSSCDYLRALFQSGMQESNSETIKVPVSWNSLIKLVSWLYSDELLKPSFDCLWDNLAVDQRLNELQLYVELCWLAEFWLLEDLHEQCFRVVLSGLETDRYLSVKLIQLSANFAQWKLAEIAATYAAPLYHQLRNSGDLDQLEESFIEMVRAASVQLSKEDINH</sequence>
<evidence type="ECO:0000313" key="4">
    <source>
        <dbReference type="Proteomes" id="UP000295252"/>
    </source>
</evidence>
<dbReference type="InParanoid" id="A0A068UYJ5"/>
<dbReference type="OMA" id="CLNILFT"/>
<dbReference type="Pfam" id="PF00651">
    <property type="entry name" value="BTB"/>
    <property type="match status" value="1"/>
</dbReference>
<protein>
    <recommendedName>
        <fullName evidence="2">BTB domain-containing protein</fullName>
    </recommendedName>
</protein>
<accession>A0A068UYJ5</accession>
<dbReference type="InterPro" id="IPR044953">
    <property type="entry name" value="At1g04390-like"/>
</dbReference>
<dbReference type="OrthoDB" id="418748at2759"/>
<dbReference type="InterPro" id="IPR016024">
    <property type="entry name" value="ARM-type_fold"/>
</dbReference>
<dbReference type="SMART" id="SM00225">
    <property type="entry name" value="BTB"/>
    <property type="match status" value="1"/>
</dbReference>
<evidence type="ECO:0000256" key="1">
    <source>
        <dbReference type="ARBA" id="ARBA00004906"/>
    </source>
</evidence>
<dbReference type="Pfam" id="PF26522">
    <property type="entry name" value="ARM_6"/>
    <property type="match status" value="1"/>
</dbReference>
<feature type="domain" description="BTB" evidence="2">
    <location>
        <begin position="818"/>
        <end position="899"/>
    </location>
</feature>
<dbReference type="PANTHER" id="PTHR35918">
    <property type="entry name" value="OS06G0674800 PROTEIN"/>
    <property type="match status" value="1"/>
</dbReference>